<feature type="modified residue" description="4-aspartylphosphate" evidence="4">
    <location>
        <position position="57"/>
    </location>
</feature>
<keyword evidence="9" id="KW-1185">Reference proteome</keyword>
<dbReference type="Pfam" id="PF00072">
    <property type="entry name" value="Response_reg"/>
    <property type="match status" value="1"/>
</dbReference>
<evidence type="ECO:0000256" key="4">
    <source>
        <dbReference type="PROSITE-ProRule" id="PRU00169"/>
    </source>
</evidence>
<protein>
    <submittedName>
        <fullName evidence="8">Response regulator</fullName>
    </submittedName>
</protein>
<evidence type="ECO:0000313" key="8">
    <source>
        <dbReference type="EMBL" id="MFD1129567.1"/>
    </source>
</evidence>
<feature type="domain" description="HTH araC/xylS-type" evidence="6">
    <location>
        <begin position="422"/>
        <end position="521"/>
    </location>
</feature>
<sequence length="530" mass="61535">MKVRKLIIVDDEKNIRLGLKTMIERQYPSAYQIELASNGQMALELNRASRADLILTDIRMPVLDGIRLLEELDREPGGRRPAVVLLSGYDDFEYAKTAIRYKVKDYLLKPIQRTELFDMLNRVDKELSELEASNLERRQEKYELQLEQHKNRVRQLLFGTGPVTEEELQQMKEEWADRISPASAYAVAMVLCRYVDGSVMPTGEIQRLVERLSQSMDVRAELALTDVEGRLILAGNTANWYQELARQAEQKGWNGFRIGISTEQRDLAQMHEQYQEAQAALRYTFLHPSAYYIEYDAALTNRMNPPLPYGALRKLGNMLGTDRMEEMKRLLASIFELDHLKQIDMTYLEKVSGLINENVFDEVFRRYGESSVEVLKMYKLVGSLNNFQSFNEYYRKLEYLLVSVNDYVSRIRLAHSEHADMKEAVRYIHEHYERPLNMAMVSNHVSLNYSYFSEAFKAYTGDNFVSYLKKVRIQRAKELLLHKSSMKMAEISLAVGFENSKQFSRVFKELEGVSPHEYRQLGGMEAGHGK</sequence>
<gene>
    <name evidence="8" type="ORF">ACFQ3J_15445</name>
</gene>
<evidence type="ECO:0000313" key="9">
    <source>
        <dbReference type="Proteomes" id="UP001597169"/>
    </source>
</evidence>
<dbReference type="RefSeq" id="WP_251582529.1">
    <property type="nucleotide sequence ID" value="NZ_JBHTKX010000001.1"/>
</dbReference>
<feature type="domain" description="Response regulatory" evidence="7">
    <location>
        <begin position="5"/>
        <end position="124"/>
    </location>
</feature>
<evidence type="ECO:0000259" key="7">
    <source>
        <dbReference type="PROSITE" id="PS50110"/>
    </source>
</evidence>
<evidence type="ECO:0000256" key="1">
    <source>
        <dbReference type="ARBA" id="ARBA00023015"/>
    </source>
</evidence>
<dbReference type="Gene3D" id="1.10.10.60">
    <property type="entry name" value="Homeodomain-like"/>
    <property type="match status" value="2"/>
</dbReference>
<accession>A0ABW3PWQ6</accession>
<dbReference type="SMART" id="SM00448">
    <property type="entry name" value="REC"/>
    <property type="match status" value="1"/>
</dbReference>
<dbReference type="InterPro" id="IPR018060">
    <property type="entry name" value="HTH_AraC"/>
</dbReference>
<dbReference type="CDD" id="cd17536">
    <property type="entry name" value="REC_YesN-like"/>
    <property type="match status" value="1"/>
</dbReference>
<reference evidence="9" key="1">
    <citation type="journal article" date="2019" name="Int. J. Syst. Evol. Microbiol.">
        <title>The Global Catalogue of Microorganisms (GCM) 10K type strain sequencing project: providing services to taxonomists for standard genome sequencing and annotation.</title>
        <authorList>
            <consortium name="The Broad Institute Genomics Platform"/>
            <consortium name="The Broad Institute Genome Sequencing Center for Infectious Disease"/>
            <person name="Wu L."/>
            <person name="Ma J."/>
        </authorList>
    </citation>
    <scope>NUCLEOTIDE SEQUENCE [LARGE SCALE GENOMIC DNA]</scope>
    <source>
        <strain evidence="9">CCUG 53519</strain>
    </source>
</reference>
<proteinExistence type="predicted"/>
<dbReference type="PROSITE" id="PS00041">
    <property type="entry name" value="HTH_ARAC_FAMILY_1"/>
    <property type="match status" value="1"/>
</dbReference>
<evidence type="ECO:0000256" key="2">
    <source>
        <dbReference type="ARBA" id="ARBA00023125"/>
    </source>
</evidence>
<dbReference type="InterPro" id="IPR041522">
    <property type="entry name" value="CdaR_GGDEF"/>
</dbReference>
<dbReference type="InterPro" id="IPR020449">
    <property type="entry name" value="Tscrpt_reg_AraC-type_HTH"/>
</dbReference>
<keyword evidence="2" id="KW-0238">DNA-binding</keyword>
<dbReference type="Proteomes" id="UP001597169">
    <property type="component" value="Unassembled WGS sequence"/>
</dbReference>
<organism evidence="8 9">
    <name type="scientific">Paenibacillus provencensis</name>
    <dbReference type="NCBI Taxonomy" id="441151"/>
    <lineage>
        <taxon>Bacteria</taxon>
        <taxon>Bacillati</taxon>
        <taxon>Bacillota</taxon>
        <taxon>Bacilli</taxon>
        <taxon>Bacillales</taxon>
        <taxon>Paenibacillaceae</taxon>
        <taxon>Paenibacillus</taxon>
    </lineage>
</organism>
<comment type="caution">
    <text evidence="8">The sequence shown here is derived from an EMBL/GenBank/DDBJ whole genome shotgun (WGS) entry which is preliminary data.</text>
</comment>
<dbReference type="SMART" id="SM00342">
    <property type="entry name" value="HTH_ARAC"/>
    <property type="match status" value="1"/>
</dbReference>
<keyword evidence="5" id="KW-0175">Coiled coil</keyword>
<dbReference type="Pfam" id="PF17853">
    <property type="entry name" value="GGDEF_2"/>
    <property type="match status" value="1"/>
</dbReference>
<keyword evidence="1" id="KW-0805">Transcription regulation</keyword>
<dbReference type="InterPro" id="IPR018062">
    <property type="entry name" value="HTH_AraC-typ_CS"/>
</dbReference>
<dbReference type="InterPro" id="IPR011006">
    <property type="entry name" value="CheY-like_superfamily"/>
</dbReference>
<evidence type="ECO:0000256" key="3">
    <source>
        <dbReference type="ARBA" id="ARBA00023163"/>
    </source>
</evidence>
<feature type="coiled-coil region" evidence="5">
    <location>
        <begin position="120"/>
        <end position="152"/>
    </location>
</feature>
<dbReference type="EMBL" id="JBHTKX010000001">
    <property type="protein sequence ID" value="MFD1129567.1"/>
    <property type="molecule type" value="Genomic_DNA"/>
</dbReference>
<dbReference type="Pfam" id="PF12833">
    <property type="entry name" value="HTH_18"/>
    <property type="match status" value="1"/>
</dbReference>
<dbReference type="PANTHER" id="PTHR43280:SF2">
    <property type="entry name" value="HTH-TYPE TRANSCRIPTIONAL REGULATOR EXSA"/>
    <property type="match status" value="1"/>
</dbReference>
<keyword evidence="3" id="KW-0804">Transcription</keyword>
<dbReference type="PROSITE" id="PS01124">
    <property type="entry name" value="HTH_ARAC_FAMILY_2"/>
    <property type="match status" value="1"/>
</dbReference>
<evidence type="ECO:0000256" key="5">
    <source>
        <dbReference type="SAM" id="Coils"/>
    </source>
</evidence>
<dbReference type="SUPFAM" id="SSF46689">
    <property type="entry name" value="Homeodomain-like"/>
    <property type="match status" value="2"/>
</dbReference>
<dbReference type="InterPro" id="IPR001789">
    <property type="entry name" value="Sig_transdc_resp-reg_receiver"/>
</dbReference>
<dbReference type="PANTHER" id="PTHR43280">
    <property type="entry name" value="ARAC-FAMILY TRANSCRIPTIONAL REGULATOR"/>
    <property type="match status" value="1"/>
</dbReference>
<dbReference type="SUPFAM" id="SSF52172">
    <property type="entry name" value="CheY-like"/>
    <property type="match status" value="1"/>
</dbReference>
<dbReference type="InterPro" id="IPR009057">
    <property type="entry name" value="Homeodomain-like_sf"/>
</dbReference>
<dbReference type="PROSITE" id="PS50110">
    <property type="entry name" value="RESPONSE_REGULATORY"/>
    <property type="match status" value="1"/>
</dbReference>
<evidence type="ECO:0000259" key="6">
    <source>
        <dbReference type="PROSITE" id="PS01124"/>
    </source>
</evidence>
<dbReference type="PRINTS" id="PR00032">
    <property type="entry name" value="HTHARAC"/>
</dbReference>
<dbReference type="Gene3D" id="3.40.50.2300">
    <property type="match status" value="1"/>
</dbReference>
<name>A0ABW3PWQ6_9BACL</name>
<keyword evidence="4" id="KW-0597">Phosphoprotein</keyword>